<evidence type="ECO:0000256" key="6">
    <source>
        <dbReference type="ARBA" id="ARBA00023136"/>
    </source>
</evidence>
<evidence type="ECO:0000313" key="19">
    <source>
        <dbReference type="EMBL" id="OBS80394.1"/>
    </source>
</evidence>
<evidence type="ECO:0000256" key="1">
    <source>
        <dbReference type="ARBA" id="ARBA00004115"/>
    </source>
</evidence>
<evidence type="ECO:0000256" key="3">
    <source>
        <dbReference type="ARBA" id="ARBA00022692"/>
    </source>
</evidence>
<comment type="similarity">
    <text evidence="2">Belongs to the vacuolar ATPase subunit S1 family.</text>
</comment>
<comment type="function">
    <text evidence="10">Accessory subunit of the proton-transporting vacuolar (V)-ATPase protein pump, which is required for luminal acidification of secretory vesicles. Guides the V-type ATPase into specialized subcellular compartments, such as neuroendocrine regulated secretory vesicles or the ruffled border of the osteoclast, thereby regulating its activity. Involved in membrane trafficking and Ca(2+)-dependent membrane fusion. May play a role in the assembly of the V-type ATPase complex. In aerobic conditions, involved in intracellular iron homeostasis, thus triggering the activity of Fe(2+) prolyl hydroxylase (PHD) enzymes, and leading to HIF1A hydroxylation and subsequent proteasomal degradation. In islets of Langerhans cells, may regulate the acidification of dense-core secretory granules.</text>
</comment>
<evidence type="ECO:0000256" key="7">
    <source>
        <dbReference type="ARBA" id="ARBA00024187"/>
    </source>
</evidence>
<evidence type="ECO:0000256" key="9">
    <source>
        <dbReference type="ARBA" id="ARBA00029430"/>
    </source>
</evidence>
<dbReference type="Pfam" id="PF20520">
    <property type="entry name" value="Ac45-VOA1_TM"/>
    <property type="match status" value="1"/>
</dbReference>
<dbReference type="Gene3D" id="2.40.160.110">
    <property type="match status" value="1"/>
</dbReference>
<dbReference type="GO" id="GO:0033116">
    <property type="term" value="C:endoplasmic reticulum-Golgi intermediate compartment membrane"/>
    <property type="evidence" value="ECO:0007669"/>
    <property type="project" value="UniProtKB-SubCell"/>
</dbReference>
<evidence type="ECO:0000256" key="12">
    <source>
        <dbReference type="ARBA" id="ARBA00074436"/>
    </source>
</evidence>
<feature type="domain" description="V-type proton ATPase subunit S1 luminal" evidence="17">
    <location>
        <begin position="249"/>
        <end position="388"/>
    </location>
</feature>
<evidence type="ECO:0000313" key="20">
    <source>
        <dbReference type="Proteomes" id="UP000092124"/>
    </source>
</evidence>
<evidence type="ECO:0000256" key="11">
    <source>
        <dbReference type="ARBA" id="ARBA00063830"/>
    </source>
</evidence>
<dbReference type="InterPro" id="IPR008388">
    <property type="entry name" value="Ac45_acc_su"/>
</dbReference>
<dbReference type="GO" id="GO:0001671">
    <property type="term" value="F:ATPase activator activity"/>
    <property type="evidence" value="ECO:0007669"/>
    <property type="project" value="TreeGrafter"/>
</dbReference>
<dbReference type="Pfam" id="PF05827">
    <property type="entry name" value="VAS1_LD"/>
    <property type="match status" value="1"/>
</dbReference>
<feature type="domain" description="V-type proton ATPase subunit S1/VOA1 transmembrane" evidence="18">
    <location>
        <begin position="403"/>
        <end position="441"/>
    </location>
</feature>
<reference evidence="19 20" key="1">
    <citation type="submission" date="2016-06" db="EMBL/GenBank/DDBJ databases">
        <title>The Draft Genome Sequence and Annotation of the Desert Woodrat Neotoma lepida.</title>
        <authorList>
            <person name="Campbell M."/>
            <person name="Oakeson K.F."/>
            <person name="Yandell M."/>
            <person name="Halpert J.R."/>
            <person name="Dearing D."/>
        </authorList>
    </citation>
    <scope>NUCLEOTIDE SEQUENCE [LARGE SCALE GENOMIC DNA]</scope>
    <source>
        <strain evidence="19">417</strain>
        <tissue evidence="19">Liver</tissue>
    </source>
</reference>
<dbReference type="GO" id="GO:0030665">
    <property type="term" value="C:clathrin-coated vesicle membrane"/>
    <property type="evidence" value="ECO:0007669"/>
    <property type="project" value="UniProtKB-SubCell"/>
</dbReference>
<keyword evidence="20" id="KW-1185">Reference proteome</keyword>
<keyword evidence="3 16" id="KW-0812">Transmembrane</keyword>
<feature type="transmembrane region" description="Helical" evidence="16">
    <location>
        <begin position="409"/>
        <end position="433"/>
    </location>
</feature>
<dbReference type="GO" id="GO:0030672">
    <property type="term" value="C:synaptic vesicle membrane"/>
    <property type="evidence" value="ECO:0007669"/>
    <property type="project" value="UniProtKB-SubCell"/>
</dbReference>
<evidence type="ECO:0000256" key="8">
    <source>
        <dbReference type="ARBA" id="ARBA00029428"/>
    </source>
</evidence>
<keyword evidence="4" id="KW-0813">Transport</keyword>
<dbReference type="PANTHER" id="PTHR12471:SF2">
    <property type="entry name" value="V-TYPE PROTON ATPASE SUBUNIT S1"/>
    <property type="match status" value="1"/>
</dbReference>
<comment type="caution">
    <text evidence="19">The sequence shown here is derived from an EMBL/GenBank/DDBJ whole genome shotgun (WGS) entry which is preliminary data.</text>
</comment>
<evidence type="ECO:0000256" key="13">
    <source>
        <dbReference type="ARBA" id="ARBA00082409"/>
    </source>
</evidence>
<dbReference type="GO" id="GO:1902600">
    <property type="term" value="P:proton transmembrane transport"/>
    <property type="evidence" value="ECO:0007669"/>
    <property type="project" value="UniProtKB-KW"/>
</dbReference>
<organism evidence="19 20">
    <name type="scientific">Neotoma lepida</name>
    <name type="common">Desert woodrat</name>
    <dbReference type="NCBI Taxonomy" id="56216"/>
    <lineage>
        <taxon>Eukaryota</taxon>
        <taxon>Metazoa</taxon>
        <taxon>Chordata</taxon>
        <taxon>Craniata</taxon>
        <taxon>Vertebrata</taxon>
        <taxon>Euteleostomi</taxon>
        <taxon>Mammalia</taxon>
        <taxon>Eutheria</taxon>
        <taxon>Euarchontoglires</taxon>
        <taxon>Glires</taxon>
        <taxon>Rodentia</taxon>
        <taxon>Myomorpha</taxon>
        <taxon>Muroidea</taxon>
        <taxon>Cricetidae</taxon>
        <taxon>Neotominae</taxon>
        <taxon>Neotoma</taxon>
    </lineage>
</organism>
<evidence type="ECO:0000259" key="17">
    <source>
        <dbReference type="Pfam" id="PF05827"/>
    </source>
</evidence>
<evidence type="ECO:0000256" key="2">
    <source>
        <dbReference type="ARBA" id="ARBA00009037"/>
    </source>
</evidence>
<keyword evidence="5 16" id="KW-1133">Transmembrane helix</keyword>
<dbReference type="FunFam" id="2.40.160.110:FF:000003">
    <property type="entry name" value="ATPase H+ transporting accessory protein 1"/>
    <property type="match status" value="1"/>
</dbReference>
<comment type="subunit">
    <text evidence="11">Accessory component of the multisubunit proton-transporting vacuolar (V)-ATPase protein pump. Interacts (via N-terminus) with ATP6AP2 (via N-terminus). Interacts with RNASEK. Interacts with TMEM106B (via C-terminus).</text>
</comment>
<dbReference type="OrthoDB" id="9985059at2759"/>
<proteinExistence type="inferred from homology"/>
<name>A0A1A6HQ84_NEOLE</name>
<evidence type="ECO:0000256" key="16">
    <source>
        <dbReference type="SAM" id="Phobius"/>
    </source>
</evidence>
<evidence type="ECO:0000256" key="10">
    <source>
        <dbReference type="ARBA" id="ARBA00053363"/>
    </source>
</evidence>
<dbReference type="InterPro" id="IPR046755">
    <property type="entry name" value="VAS1_LD"/>
</dbReference>
<evidence type="ECO:0000256" key="14">
    <source>
        <dbReference type="ARBA" id="ARBA00082646"/>
    </source>
</evidence>
<dbReference type="InterPro" id="IPR046756">
    <property type="entry name" value="VAS1/VOA1_TM"/>
</dbReference>
<dbReference type="AlphaFoldDB" id="A0A1A6HQ84"/>
<dbReference type="STRING" id="56216.A0A1A6HQ84"/>
<gene>
    <name evidence="19" type="ORF">A6R68_21420</name>
</gene>
<keyword evidence="4" id="KW-0406">Ion transport</keyword>
<keyword evidence="4" id="KW-0375">Hydrogen ion transport</keyword>
<sequence>MSLGSQAMQSHLAVSLLSTSRDLWAPVADTYEGHITRDMQLSTYLDPALELGPRNVLLFLQDKLSIEDFTAYGGVFGNKQDSAFSNLENALDLAPSSLVLPAVDWYAISTLTTYLQEKLGASPLHVDLATLKELKLNASFPALLLIRLPYTASSGLMAPRDVLTGNDEVIGQVLSTLKSEDVPYTAALTAVRPSRVCTLLAGALGHGVVRSLVARDVPMVAGGLGRQLLHTQVASSAIHPPVSYNDTAPRILFWAQNFSVAYKDEWKDLTSLTFGVENLNLTGSSWNDSFAMLSLTYEPLFGATVTFKFILASRFYPVSARYWFTMERLEIHSNGSVAHFNVSQVTGPSIYSFHCEYVSSLSKKGNLLVTNVPSLWQMTLHDFQIQAFNVTGEQFSYASDCAGFFSPGIWMGLLTTLFMLFIFTYGLHMILSLKTMDRFDDHKGPTITLTQIV</sequence>
<evidence type="ECO:0000256" key="15">
    <source>
        <dbReference type="ARBA" id="ARBA00083572"/>
    </source>
</evidence>
<dbReference type="Proteomes" id="UP000092124">
    <property type="component" value="Unassembled WGS sequence"/>
</dbReference>
<dbReference type="GO" id="GO:0030641">
    <property type="term" value="P:regulation of cellular pH"/>
    <property type="evidence" value="ECO:0007669"/>
    <property type="project" value="TreeGrafter"/>
</dbReference>
<comment type="subcellular location">
    <subcellularLocation>
        <location evidence="9">Cytoplasmic vesicle</location>
        <location evidence="9">Clathrin-coated vesicle membrane</location>
        <topology evidence="9">Single-pass type I membrane protein</topology>
    </subcellularLocation>
    <subcellularLocation>
        <location evidence="8">Cytoplasmic vesicle</location>
        <location evidence="8">Secretory vesicle</location>
        <location evidence="8">Synaptic vesicle membrane</location>
        <topology evidence="8">Single-pass type I membrane protein</topology>
    </subcellularLocation>
    <subcellularLocation>
        <location evidence="1">Endoplasmic reticulum membrane</location>
        <topology evidence="1">Single-pass type I membrane protein</topology>
    </subcellularLocation>
    <subcellularLocation>
        <location evidence="7">Endoplasmic reticulum-Golgi intermediate compartment membrane</location>
    </subcellularLocation>
</comment>
<evidence type="ECO:0000256" key="5">
    <source>
        <dbReference type="ARBA" id="ARBA00022989"/>
    </source>
</evidence>
<accession>A0A1A6HQ84</accession>
<protein>
    <recommendedName>
        <fullName evidence="12">V-type proton ATPase subunit S1</fullName>
    </recommendedName>
    <alternativeName>
        <fullName evidence="14">V-ATPase Ac45 subunit</fullName>
    </alternativeName>
    <alternativeName>
        <fullName evidence="15">V-ATPase S1 accessory protein</fullName>
    </alternativeName>
    <alternativeName>
        <fullName evidence="13">Vacuolar proton pump subunit S1</fullName>
    </alternativeName>
</protein>
<evidence type="ECO:0000259" key="18">
    <source>
        <dbReference type="Pfam" id="PF20520"/>
    </source>
</evidence>
<dbReference type="EMBL" id="LZPO01017374">
    <property type="protein sequence ID" value="OBS80394.1"/>
    <property type="molecule type" value="Genomic_DNA"/>
</dbReference>
<keyword evidence="6 16" id="KW-0472">Membrane</keyword>
<dbReference type="GO" id="GO:0033176">
    <property type="term" value="C:proton-transporting V-type ATPase complex"/>
    <property type="evidence" value="ECO:0007669"/>
    <property type="project" value="TreeGrafter"/>
</dbReference>
<dbReference type="PANTHER" id="PTHR12471">
    <property type="entry name" value="VACUOLAR ATP SYNTHASE SUBUNIT S1"/>
    <property type="match status" value="1"/>
</dbReference>
<dbReference type="GO" id="GO:0005789">
    <property type="term" value="C:endoplasmic reticulum membrane"/>
    <property type="evidence" value="ECO:0007669"/>
    <property type="project" value="UniProtKB-SubCell"/>
</dbReference>
<evidence type="ECO:0000256" key="4">
    <source>
        <dbReference type="ARBA" id="ARBA00022781"/>
    </source>
</evidence>